<dbReference type="Pfam" id="PF05186">
    <property type="entry name" value="Dpy-30"/>
    <property type="match status" value="1"/>
</dbReference>
<dbReference type="Gene3D" id="3.40.50.720">
    <property type="entry name" value="NAD(P)-binding Rossmann-like Domain"/>
    <property type="match status" value="1"/>
</dbReference>
<proteinExistence type="predicted"/>
<keyword evidence="2" id="KW-0547">Nucleotide-binding</keyword>
<dbReference type="AlphaFoldDB" id="A0A0G4FVB2"/>
<sequence>MRIFINNVDTYVGNALCADLWKADAAANRLFGTVLGLSGGVVPPSVRRIVARSKPSSLLKTLMSCSLVVYDLHTADLEEVEFIIKTLKSTEVEREITFVLISSVMVWAKTTKAMEPKKAEGEEGEEEAEPPAEEGEGGGEVKETELRPVAFTDDDFEKRQPAPKYIAWKTLETLALSLTSVENVRPFVICAGILYGNGEGTFQNVFKAAWLSEQTHRIVGPGKNHMPTLHVRDLARSVKALAGNPPEKKYLIAVDAGDETQASIVEGVVSNLGGGYDVPRVTPEEAALEDTADVLTVDLRFKRSAPLSDPDFNWWSKGGIVKGIGKVAAEFCRWRGLRAIKAAIVGPPGSGKSFHAQTVAEHFNVPHLKIADIIKDFEEDPKKDEWAEEVMAKKAEYVENTKDKKGAEPFRYDTITLAKIVQRRLQANVCRYRGFILDGYPRSFEEVEAAFLKKKVKTAEEGEEAEAEEAEEGAGAVETKPEMEAIAELIPEFVVSLRASEEFCKLNVMSIPAAEAEGTHNTEDGFKRRFAKWVQTNETPEVPPVVECFQNQKIEVLELPLQDKKAEEVFASVRIYIEKKGRPFNYLKSEKELAAERKLLLEQVEKTMKQREAEGLELQEKFEEEARERRRLDDEARLREIQEHERRQLLALSLPLRSYLMQYIVPTLTEGLIELCQIMPDDPIDHLAEFLFSKAGALEGDPNVDPATFMSAFTAQQHN</sequence>
<keyword evidence="1" id="KW-0808">Transferase</keyword>
<keyword evidence="3" id="KW-0418">Kinase</keyword>
<dbReference type="PhylomeDB" id="A0A0G4FVB2"/>
<feature type="coiled-coil region" evidence="4">
    <location>
        <begin position="590"/>
        <end position="621"/>
    </location>
</feature>
<feature type="compositionally biased region" description="Acidic residues" evidence="5">
    <location>
        <begin position="122"/>
        <end position="137"/>
    </location>
</feature>
<dbReference type="VEuPathDB" id="CryptoDB:Cvel_18858"/>
<evidence type="ECO:0000256" key="4">
    <source>
        <dbReference type="SAM" id="Coils"/>
    </source>
</evidence>
<dbReference type="SUPFAM" id="SSF51735">
    <property type="entry name" value="NAD(P)-binding Rossmann-fold domains"/>
    <property type="match status" value="1"/>
</dbReference>
<dbReference type="Gene3D" id="1.20.890.10">
    <property type="entry name" value="cAMP-dependent protein kinase regulatory subunit, dimerization-anchoring domain"/>
    <property type="match status" value="1"/>
</dbReference>
<evidence type="ECO:0000256" key="3">
    <source>
        <dbReference type="ARBA" id="ARBA00022777"/>
    </source>
</evidence>
<dbReference type="InterPro" id="IPR007858">
    <property type="entry name" value="Dpy-30_motif"/>
</dbReference>
<organism evidence="6">
    <name type="scientific">Chromera velia CCMP2878</name>
    <dbReference type="NCBI Taxonomy" id="1169474"/>
    <lineage>
        <taxon>Eukaryota</taxon>
        <taxon>Sar</taxon>
        <taxon>Alveolata</taxon>
        <taxon>Colpodellida</taxon>
        <taxon>Chromeraceae</taxon>
        <taxon>Chromera</taxon>
    </lineage>
</organism>
<dbReference type="InterPro" id="IPR000850">
    <property type="entry name" value="Adenylat/UMP-CMP_kin"/>
</dbReference>
<reference evidence="6" key="1">
    <citation type="submission" date="2014-11" db="EMBL/GenBank/DDBJ databases">
        <authorList>
            <person name="Otto D Thomas"/>
            <person name="Naeem Raeece"/>
        </authorList>
    </citation>
    <scope>NUCLEOTIDE SEQUENCE</scope>
</reference>
<evidence type="ECO:0000313" key="6">
    <source>
        <dbReference type="EMBL" id="CEM18619.1"/>
    </source>
</evidence>
<dbReference type="PRINTS" id="PR00094">
    <property type="entry name" value="ADENYLTKNASE"/>
</dbReference>
<dbReference type="CDD" id="cd22967">
    <property type="entry name" value="DD_AK7"/>
    <property type="match status" value="1"/>
</dbReference>
<dbReference type="GO" id="GO:0019205">
    <property type="term" value="F:nucleobase-containing compound kinase activity"/>
    <property type="evidence" value="ECO:0007669"/>
    <property type="project" value="InterPro"/>
</dbReference>
<dbReference type="SUPFAM" id="SSF52540">
    <property type="entry name" value="P-loop containing nucleoside triphosphate hydrolases"/>
    <property type="match status" value="1"/>
</dbReference>
<dbReference type="Pfam" id="PF00406">
    <property type="entry name" value="ADK"/>
    <property type="match status" value="1"/>
</dbReference>
<evidence type="ECO:0000256" key="5">
    <source>
        <dbReference type="SAM" id="MobiDB-lite"/>
    </source>
</evidence>
<dbReference type="GO" id="GO:0006139">
    <property type="term" value="P:nucleobase-containing compound metabolic process"/>
    <property type="evidence" value="ECO:0007669"/>
    <property type="project" value="InterPro"/>
</dbReference>
<gene>
    <name evidence="6" type="ORF">Cvel_18858</name>
</gene>
<accession>A0A0G4FVB2</accession>
<dbReference type="InterPro" id="IPR047499">
    <property type="entry name" value="DD_AK7"/>
</dbReference>
<dbReference type="PANTHER" id="PTHR23359">
    <property type="entry name" value="NUCLEOTIDE KINASE"/>
    <property type="match status" value="1"/>
</dbReference>
<name>A0A0G4FVB2_9ALVE</name>
<dbReference type="GO" id="GO:0005524">
    <property type="term" value="F:ATP binding"/>
    <property type="evidence" value="ECO:0007669"/>
    <property type="project" value="InterPro"/>
</dbReference>
<feature type="region of interest" description="Disordered" evidence="5">
    <location>
        <begin position="114"/>
        <end position="144"/>
    </location>
</feature>
<dbReference type="InterPro" id="IPR036291">
    <property type="entry name" value="NAD(P)-bd_dom_sf"/>
</dbReference>
<evidence type="ECO:0008006" key="7">
    <source>
        <dbReference type="Google" id="ProtNLM"/>
    </source>
</evidence>
<evidence type="ECO:0000256" key="1">
    <source>
        <dbReference type="ARBA" id="ARBA00022679"/>
    </source>
</evidence>
<dbReference type="InterPro" id="IPR027417">
    <property type="entry name" value="P-loop_NTPase"/>
</dbReference>
<keyword evidence="4" id="KW-0175">Coiled coil</keyword>
<protein>
    <recommendedName>
        <fullName evidence="7">Adenylate kinase 7</fullName>
    </recommendedName>
</protein>
<dbReference type="EMBL" id="CDMZ01000646">
    <property type="protein sequence ID" value="CEM18619.1"/>
    <property type="molecule type" value="Genomic_DNA"/>
</dbReference>
<dbReference type="Gene3D" id="3.40.50.300">
    <property type="entry name" value="P-loop containing nucleotide triphosphate hydrolases"/>
    <property type="match status" value="1"/>
</dbReference>
<evidence type="ECO:0000256" key="2">
    <source>
        <dbReference type="ARBA" id="ARBA00022741"/>
    </source>
</evidence>